<dbReference type="Proteomes" id="UP000036102">
    <property type="component" value="Unassembled WGS sequence"/>
</dbReference>
<dbReference type="STRING" id="1658765.Msub_11329"/>
<sequence length="264" mass="28629">MAAPDTTQCPDTWPERYARLLQASGLDRAAVLARALAPASGEQQALFSLAQCLDQPALLIDQVARDYPHAGDASALRAQLSVLQQDLALSVIAPLTLRLFLHGRSHLPDPASIFLAPPGQGVQASARWFHVANGDPVDETRFIRSLARLASDWYPVFRKSFRVSPGAYWSSIGLGLGAPFSAVWNLAEPDALCDLAQRWLDESGSEASQFIDWIPAVFSGQRAAIPQRKGCCLKYLLPAGGYCGTCGVYRKERLAALTHQRAST</sequence>
<dbReference type="InterPro" id="IPR024726">
    <property type="entry name" value="FhuF_C"/>
</dbReference>
<proteinExistence type="predicted"/>
<feature type="domain" description="Ferric siderophore reductase C-terminal" evidence="1">
    <location>
        <begin position="228"/>
        <end position="246"/>
    </location>
</feature>
<dbReference type="RefSeq" id="WP_053077938.1">
    <property type="nucleotide sequence ID" value="NZ_LFBU01000001.1"/>
</dbReference>
<dbReference type="PATRIC" id="fig|1658765.3.peg.1319"/>
<dbReference type="EMBL" id="LFBU01000001">
    <property type="protein sequence ID" value="KMQ75130.1"/>
    <property type="molecule type" value="Genomic_DNA"/>
</dbReference>
<protein>
    <submittedName>
        <fullName evidence="2">Ferric iron reductase protein FhuF, involved in iron transport</fullName>
    </submittedName>
</protein>
<accession>A0A0J7M273</accession>
<dbReference type="Pfam" id="PF11575">
    <property type="entry name" value="FhuF_C"/>
    <property type="match status" value="1"/>
</dbReference>
<comment type="caution">
    <text evidence="2">The sequence shown here is derived from an EMBL/GenBank/DDBJ whole genome shotgun (WGS) entry which is preliminary data.</text>
</comment>
<evidence type="ECO:0000313" key="3">
    <source>
        <dbReference type="Proteomes" id="UP000036102"/>
    </source>
</evidence>
<dbReference type="OrthoDB" id="5599091at2"/>
<reference evidence="2 3" key="1">
    <citation type="submission" date="2015-06" db="EMBL/GenBank/DDBJ databases">
        <title>Marinobacter subterrani, a genetically tractable neutrophilic iron-oxidizing strain isolated from the Soudan Iron Mine.</title>
        <authorList>
            <person name="Bonis B.M."/>
            <person name="Gralnick J.A."/>
        </authorList>
    </citation>
    <scope>NUCLEOTIDE SEQUENCE [LARGE SCALE GENOMIC DNA]</scope>
    <source>
        <strain evidence="2 3">JG233</strain>
    </source>
</reference>
<evidence type="ECO:0000313" key="2">
    <source>
        <dbReference type="EMBL" id="KMQ75130.1"/>
    </source>
</evidence>
<dbReference type="AlphaFoldDB" id="A0A0J7M273"/>
<evidence type="ECO:0000259" key="1">
    <source>
        <dbReference type="Pfam" id="PF11575"/>
    </source>
</evidence>
<gene>
    <name evidence="2" type="ORF">Msub_11329</name>
</gene>
<keyword evidence="3" id="KW-1185">Reference proteome</keyword>
<organism evidence="2 3">
    <name type="scientific">Marinobacter subterrani</name>
    <dbReference type="NCBI Taxonomy" id="1658765"/>
    <lineage>
        <taxon>Bacteria</taxon>
        <taxon>Pseudomonadati</taxon>
        <taxon>Pseudomonadota</taxon>
        <taxon>Gammaproteobacteria</taxon>
        <taxon>Pseudomonadales</taxon>
        <taxon>Marinobacteraceae</taxon>
        <taxon>Marinobacter</taxon>
    </lineage>
</organism>
<dbReference type="GO" id="GO:0051537">
    <property type="term" value="F:2 iron, 2 sulfur cluster binding"/>
    <property type="evidence" value="ECO:0007669"/>
    <property type="project" value="InterPro"/>
</dbReference>
<name>A0A0J7M273_9GAMM</name>